<evidence type="ECO:0000313" key="3">
    <source>
        <dbReference type="Proteomes" id="UP000786811"/>
    </source>
</evidence>
<feature type="compositionally biased region" description="Acidic residues" evidence="1">
    <location>
        <begin position="160"/>
        <end position="172"/>
    </location>
</feature>
<gene>
    <name evidence="2" type="ORF">HICCMSTLAB_LOCUS12678</name>
</gene>
<keyword evidence="3" id="KW-1185">Reference proteome</keyword>
<dbReference type="OrthoDB" id="6514241at2759"/>
<comment type="caution">
    <text evidence="2">The sequence shown here is derived from an EMBL/GenBank/DDBJ whole genome shotgun (WGS) entry which is preliminary data.</text>
</comment>
<evidence type="ECO:0000313" key="2">
    <source>
        <dbReference type="EMBL" id="CAG5107296.1"/>
    </source>
</evidence>
<protein>
    <recommendedName>
        <fullName evidence="4">EKC/KEOPS complex subunit GON7</fullName>
    </recommendedName>
</protein>
<dbReference type="EMBL" id="CAJNRD030001124">
    <property type="protein sequence ID" value="CAG5107296.1"/>
    <property type="molecule type" value="Genomic_DNA"/>
</dbReference>
<dbReference type="AlphaFoldDB" id="A0A8J2HST4"/>
<organism evidence="2 3">
    <name type="scientific">Cotesia congregata</name>
    <name type="common">Parasitoid wasp</name>
    <name type="synonym">Apanteles congregatus</name>
    <dbReference type="NCBI Taxonomy" id="51543"/>
    <lineage>
        <taxon>Eukaryota</taxon>
        <taxon>Metazoa</taxon>
        <taxon>Ecdysozoa</taxon>
        <taxon>Arthropoda</taxon>
        <taxon>Hexapoda</taxon>
        <taxon>Insecta</taxon>
        <taxon>Pterygota</taxon>
        <taxon>Neoptera</taxon>
        <taxon>Endopterygota</taxon>
        <taxon>Hymenoptera</taxon>
        <taxon>Apocrita</taxon>
        <taxon>Ichneumonoidea</taxon>
        <taxon>Braconidae</taxon>
        <taxon>Microgastrinae</taxon>
        <taxon>Cotesia</taxon>
    </lineage>
</organism>
<evidence type="ECO:0008006" key="4">
    <source>
        <dbReference type="Google" id="ProtNLM"/>
    </source>
</evidence>
<name>A0A8J2HST4_COTCN</name>
<evidence type="ECO:0000256" key="1">
    <source>
        <dbReference type="SAM" id="MobiDB-lite"/>
    </source>
</evidence>
<feature type="region of interest" description="Disordered" evidence="1">
    <location>
        <begin position="149"/>
        <end position="187"/>
    </location>
</feature>
<dbReference type="Proteomes" id="UP000786811">
    <property type="component" value="Unassembled WGS sequence"/>
</dbReference>
<accession>A0A8J2HST4</accession>
<proteinExistence type="predicted"/>
<reference evidence="2" key="1">
    <citation type="submission" date="2021-04" db="EMBL/GenBank/DDBJ databases">
        <authorList>
            <person name="Chebbi M.A.C M."/>
        </authorList>
    </citation>
    <scope>NUCLEOTIDE SEQUENCE</scope>
</reference>
<sequence length="187" mass="21589">MNDFNATLRNLNTFIYVRTRTKQRYSVGFGKGGLPSLGSGYVTIDNDDNANYNKHEIFDYSHLTHEGPKLKKQIKYETILFKFYFIYILQIIKKKMEPSIKVEVTTNNECIFNNSINISNYHKIDNLIENLKVMQRQVNDFLTTLVEKDSGKGESQELSSGDDEEDSDDADTIDTKKCKFKPTGFNK</sequence>